<comment type="caution">
    <text evidence="5">The sequence shown here is derived from an EMBL/GenBank/DDBJ whole genome shotgun (WGS) entry which is preliminary data.</text>
</comment>
<proteinExistence type="predicted"/>
<evidence type="ECO:0000256" key="3">
    <source>
        <dbReference type="PROSITE-ProRule" id="PRU00357"/>
    </source>
</evidence>
<dbReference type="PROSITE" id="PS51017">
    <property type="entry name" value="CCT"/>
    <property type="match status" value="1"/>
</dbReference>
<accession>A0A328DEJ2</accession>
<evidence type="ECO:0000256" key="1">
    <source>
        <dbReference type="ARBA" id="ARBA00004123"/>
    </source>
</evidence>
<dbReference type="AlphaFoldDB" id="A0A328DEJ2"/>
<dbReference type="PANTHER" id="PTHR31319:SF114">
    <property type="entry name" value="OS12G0262400 PROTEIN"/>
    <property type="match status" value="1"/>
</dbReference>
<evidence type="ECO:0000259" key="4">
    <source>
        <dbReference type="PROSITE" id="PS51017"/>
    </source>
</evidence>
<evidence type="ECO:0000313" key="6">
    <source>
        <dbReference type="Proteomes" id="UP000249390"/>
    </source>
</evidence>
<keyword evidence="6" id="KW-1185">Reference proteome</keyword>
<evidence type="ECO:0000256" key="2">
    <source>
        <dbReference type="ARBA" id="ARBA00023242"/>
    </source>
</evidence>
<sequence length="276" mass="30956">MYAEEGLLFPYFQSFSQEAQQIEGFYCSQRPNASMTSSISEYDLGGEGDLFKAPEPIIEEALLDLDPMTAAISLISCADDVISPHNVEVSDIENGQILSEVFYECKKDLLVKDGIEAPLSQVLEDVTKTIEKWASEEHLDSQGSLQKTASAEHLNTMVDWIQGDSSSLRQSIFNFPVKDFDAVYGMKRSLSEGDIKTLGNGSINLVHSPIRLPQTTICSSISEERMEKLSRYRIKKAKRNFGRKIKYACRKALADNQPRIRGRFAKTEEVDASKKH</sequence>
<dbReference type="GO" id="GO:0003700">
    <property type="term" value="F:DNA-binding transcription factor activity"/>
    <property type="evidence" value="ECO:0007669"/>
    <property type="project" value="TreeGrafter"/>
</dbReference>
<dbReference type="InterPro" id="IPR045281">
    <property type="entry name" value="CONSTANS-like"/>
</dbReference>
<gene>
    <name evidence="5" type="ORF">DM860_017909</name>
</gene>
<comment type="subcellular location">
    <subcellularLocation>
        <location evidence="1 3">Nucleus</location>
    </subcellularLocation>
</comment>
<dbReference type="EMBL" id="NQVE01000164">
    <property type="protein sequence ID" value="RAL42619.1"/>
    <property type="molecule type" value="Genomic_DNA"/>
</dbReference>
<dbReference type="GO" id="GO:0005634">
    <property type="term" value="C:nucleus"/>
    <property type="evidence" value="ECO:0007669"/>
    <property type="project" value="UniProtKB-SubCell"/>
</dbReference>
<feature type="domain" description="CCT" evidence="4">
    <location>
        <begin position="225"/>
        <end position="267"/>
    </location>
</feature>
<name>A0A328DEJ2_9ASTE</name>
<evidence type="ECO:0000313" key="5">
    <source>
        <dbReference type="EMBL" id="RAL42619.1"/>
    </source>
</evidence>
<organism evidence="5 6">
    <name type="scientific">Cuscuta australis</name>
    <dbReference type="NCBI Taxonomy" id="267555"/>
    <lineage>
        <taxon>Eukaryota</taxon>
        <taxon>Viridiplantae</taxon>
        <taxon>Streptophyta</taxon>
        <taxon>Embryophyta</taxon>
        <taxon>Tracheophyta</taxon>
        <taxon>Spermatophyta</taxon>
        <taxon>Magnoliopsida</taxon>
        <taxon>eudicotyledons</taxon>
        <taxon>Gunneridae</taxon>
        <taxon>Pentapetalae</taxon>
        <taxon>asterids</taxon>
        <taxon>lamiids</taxon>
        <taxon>Solanales</taxon>
        <taxon>Convolvulaceae</taxon>
        <taxon>Cuscuteae</taxon>
        <taxon>Cuscuta</taxon>
        <taxon>Cuscuta subgen. Grammica</taxon>
        <taxon>Cuscuta sect. Cleistogrammica</taxon>
    </lineage>
</organism>
<protein>
    <recommendedName>
        <fullName evidence="4">CCT domain-containing protein</fullName>
    </recommendedName>
</protein>
<dbReference type="Proteomes" id="UP000249390">
    <property type="component" value="Unassembled WGS sequence"/>
</dbReference>
<reference evidence="5 6" key="1">
    <citation type="submission" date="2018-06" db="EMBL/GenBank/DDBJ databases">
        <title>The Genome of Cuscuta australis (Dodder) Provides Insight into the Evolution of Plant Parasitism.</title>
        <authorList>
            <person name="Liu H."/>
        </authorList>
    </citation>
    <scope>NUCLEOTIDE SEQUENCE [LARGE SCALE GENOMIC DNA]</scope>
    <source>
        <strain evidence="6">cv. Yunnan</strain>
        <tissue evidence="5">Vines</tissue>
    </source>
</reference>
<dbReference type="InterPro" id="IPR010402">
    <property type="entry name" value="CCT_domain"/>
</dbReference>
<dbReference type="PANTHER" id="PTHR31319">
    <property type="entry name" value="ZINC FINGER PROTEIN CONSTANS-LIKE 4"/>
    <property type="match status" value="1"/>
</dbReference>
<dbReference type="GO" id="GO:0009909">
    <property type="term" value="P:regulation of flower development"/>
    <property type="evidence" value="ECO:0007669"/>
    <property type="project" value="InterPro"/>
</dbReference>
<dbReference type="Pfam" id="PF06203">
    <property type="entry name" value="CCT"/>
    <property type="match status" value="1"/>
</dbReference>
<keyword evidence="2 3" id="KW-0539">Nucleus</keyword>